<evidence type="ECO:0000259" key="1">
    <source>
        <dbReference type="Pfam" id="PF00534"/>
    </source>
</evidence>
<dbReference type="Gene3D" id="3.40.50.2000">
    <property type="entry name" value="Glycogen Phosphorylase B"/>
    <property type="match status" value="2"/>
</dbReference>
<proteinExistence type="predicted"/>
<dbReference type="CDD" id="cd03801">
    <property type="entry name" value="GT4_PimA-like"/>
    <property type="match status" value="1"/>
</dbReference>
<dbReference type="Pfam" id="PF13439">
    <property type="entry name" value="Glyco_transf_4"/>
    <property type="match status" value="1"/>
</dbReference>
<dbReference type="EMBL" id="VNHX01000011">
    <property type="protein sequence ID" value="TYP94608.1"/>
    <property type="molecule type" value="Genomic_DNA"/>
</dbReference>
<evidence type="ECO:0000313" key="3">
    <source>
        <dbReference type="EMBL" id="TYP94608.1"/>
    </source>
</evidence>
<evidence type="ECO:0000259" key="2">
    <source>
        <dbReference type="Pfam" id="PF13439"/>
    </source>
</evidence>
<keyword evidence="3" id="KW-0808">Transferase</keyword>
<dbReference type="GO" id="GO:0016757">
    <property type="term" value="F:glycosyltransferase activity"/>
    <property type="evidence" value="ECO:0007669"/>
    <property type="project" value="InterPro"/>
</dbReference>
<gene>
    <name evidence="3" type="ORF">BC792_11116</name>
</gene>
<dbReference type="SUPFAM" id="SSF53756">
    <property type="entry name" value="UDP-Glycosyltransferase/glycogen phosphorylase"/>
    <property type="match status" value="1"/>
</dbReference>
<accession>A0A5S5DGV5</accession>
<evidence type="ECO:0000313" key="4">
    <source>
        <dbReference type="Proteomes" id="UP000325105"/>
    </source>
</evidence>
<dbReference type="OrthoDB" id="9811239at2"/>
<dbReference type="Proteomes" id="UP000325105">
    <property type="component" value="Unassembled WGS sequence"/>
</dbReference>
<dbReference type="InterPro" id="IPR050194">
    <property type="entry name" value="Glycosyltransferase_grp1"/>
</dbReference>
<sequence length="365" mass="41282">MRILIFTLEFPPMLGGAGTYAHELAEGFHELGHSVVVLTSTRATITGQNENYNYPVIRRPWSRYFWFLEWPLFLRNYLKREFFDFVVFANQGAIIIGSKLAKIDAAYVCTLHGSERYTFLAKKYDLKTSLLVKRRRIVNFLHGAKKVICVSQDLLNDVEKLVDEDVELVRIPLGIANRFQKPLKLMVKDSVNLVCTARFVKGKGQDKILYAMKELLPLMSTTKLNLTFIGNGVNEGHIRQISSDLGLEKLVVFKGLQSREKIAIIYEDMDIFIMLSSFKETFGLVYLEAMFAGMPVIGTNLGAVSDLIKDDVNGYLIDLDKQSPTNIAEVIVKAIRNRERLGRGSLKLSSAYTNTAMAESHLNIL</sequence>
<dbReference type="RefSeq" id="WP_148908740.1">
    <property type="nucleotide sequence ID" value="NZ_VNHX01000011.1"/>
</dbReference>
<dbReference type="Pfam" id="PF00534">
    <property type="entry name" value="Glycos_transf_1"/>
    <property type="match status" value="1"/>
</dbReference>
<reference evidence="3 4" key="1">
    <citation type="submission" date="2019-07" db="EMBL/GenBank/DDBJ databases">
        <title>Genomic Encyclopedia of Archaeal and Bacterial Type Strains, Phase II (KMG-II): from individual species to whole genera.</title>
        <authorList>
            <person name="Goeker M."/>
        </authorList>
    </citation>
    <scope>NUCLEOTIDE SEQUENCE [LARGE SCALE GENOMIC DNA]</scope>
    <source>
        <strain evidence="3 4">DSM 18850</strain>
    </source>
</reference>
<comment type="caution">
    <text evidence="3">The sequence shown here is derived from an EMBL/GenBank/DDBJ whole genome shotgun (WGS) entry which is preliminary data.</text>
</comment>
<feature type="domain" description="Glycosyltransferase subfamily 4-like N-terminal" evidence="2">
    <location>
        <begin position="15"/>
        <end position="175"/>
    </location>
</feature>
<keyword evidence="4" id="KW-1185">Reference proteome</keyword>
<dbReference type="AlphaFoldDB" id="A0A5S5DGV5"/>
<dbReference type="PANTHER" id="PTHR45947:SF3">
    <property type="entry name" value="SULFOQUINOVOSYL TRANSFERASE SQD2"/>
    <property type="match status" value="1"/>
</dbReference>
<dbReference type="InterPro" id="IPR028098">
    <property type="entry name" value="Glyco_trans_4-like_N"/>
</dbReference>
<dbReference type="InterPro" id="IPR001296">
    <property type="entry name" value="Glyco_trans_1"/>
</dbReference>
<organism evidence="3 4">
    <name type="scientific">Sphingobacterium allocomposti</name>
    <dbReference type="NCBI Taxonomy" id="415956"/>
    <lineage>
        <taxon>Bacteria</taxon>
        <taxon>Pseudomonadati</taxon>
        <taxon>Bacteroidota</taxon>
        <taxon>Sphingobacteriia</taxon>
        <taxon>Sphingobacteriales</taxon>
        <taxon>Sphingobacteriaceae</taxon>
        <taxon>Sphingobacterium</taxon>
    </lineage>
</organism>
<name>A0A5S5DGV5_9SPHI</name>
<protein>
    <submittedName>
        <fullName evidence="3">Glycosyltransferase involved in cell wall biosynthesis</fullName>
    </submittedName>
</protein>
<dbReference type="PANTHER" id="PTHR45947">
    <property type="entry name" value="SULFOQUINOVOSYL TRANSFERASE SQD2"/>
    <property type="match status" value="1"/>
</dbReference>
<feature type="domain" description="Glycosyl transferase family 1" evidence="1">
    <location>
        <begin position="192"/>
        <end position="340"/>
    </location>
</feature>